<evidence type="ECO:0000256" key="7">
    <source>
        <dbReference type="ARBA" id="ARBA00023180"/>
    </source>
</evidence>
<keyword evidence="12" id="KW-1185">Reference proteome</keyword>
<evidence type="ECO:0000256" key="8">
    <source>
        <dbReference type="SAM" id="Phobius"/>
    </source>
</evidence>
<dbReference type="GO" id="GO:0004896">
    <property type="term" value="F:cytokine receptor activity"/>
    <property type="evidence" value="ECO:0007669"/>
    <property type="project" value="TreeGrafter"/>
</dbReference>
<dbReference type="PANTHER" id="PTHR23037">
    <property type="entry name" value="CYTOKINE RECEPTOR"/>
    <property type="match status" value="1"/>
</dbReference>
<evidence type="ECO:0000256" key="5">
    <source>
        <dbReference type="ARBA" id="ARBA00023136"/>
    </source>
</evidence>
<keyword evidence="2 8" id="KW-0812">Transmembrane</keyword>
<feature type="transmembrane region" description="Helical" evidence="8">
    <location>
        <begin position="305"/>
        <end position="329"/>
    </location>
</feature>
<evidence type="ECO:0000313" key="12">
    <source>
        <dbReference type="Proteomes" id="UP000694557"/>
    </source>
</evidence>
<dbReference type="GO" id="GO:0009897">
    <property type="term" value="C:external side of plasma membrane"/>
    <property type="evidence" value="ECO:0007669"/>
    <property type="project" value="TreeGrafter"/>
</dbReference>
<comment type="subcellular location">
    <subcellularLocation>
        <location evidence="1">Membrane</location>
        <topology evidence="1">Single-pass type I membrane protein</topology>
    </subcellularLocation>
</comment>
<dbReference type="Proteomes" id="UP000694557">
    <property type="component" value="Unassembled WGS sequence"/>
</dbReference>
<dbReference type="InterPro" id="IPR036116">
    <property type="entry name" value="FN3_sf"/>
</dbReference>
<organism evidence="11 12">
    <name type="scientific">Oncorhynchus kisutch</name>
    <name type="common">Coho salmon</name>
    <name type="synonym">Salmo kisutch</name>
    <dbReference type="NCBI Taxonomy" id="8019"/>
    <lineage>
        <taxon>Eukaryota</taxon>
        <taxon>Metazoa</taxon>
        <taxon>Chordata</taxon>
        <taxon>Craniata</taxon>
        <taxon>Vertebrata</taxon>
        <taxon>Euteleostomi</taxon>
        <taxon>Actinopterygii</taxon>
        <taxon>Neopterygii</taxon>
        <taxon>Teleostei</taxon>
        <taxon>Protacanthopterygii</taxon>
        <taxon>Salmoniformes</taxon>
        <taxon>Salmonidae</taxon>
        <taxon>Salmoninae</taxon>
        <taxon>Oncorhynchus</taxon>
    </lineage>
</organism>
<name>A0A8C7JTV4_ONCKI</name>
<evidence type="ECO:0000256" key="2">
    <source>
        <dbReference type="ARBA" id="ARBA00022692"/>
    </source>
</evidence>
<evidence type="ECO:0000313" key="11">
    <source>
        <dbReference type="Ensembl" id="ENSOKIP00005087572.1"/>
    </source>
</evidence>
<reference evidence="11" key="2">
    <citation type="submission" date="2025-09" db="UniProtKB">
        <authorList>
            <consortium name="Ensembl"/>
        </authorList>
    </citation>
    <scope>IDENTIFICATION</scope>
</reference>
<evidence type="ECO:0000256" key="6">
    <source>
        <dbReference type="ARBA" id="ARBA00023170"/>
    </source>
</evidence>
<evidence type="ECO:0000256" key="4">
    <source>
        <dbReference type="ARBA" id="ARBA00022989"/>
    </source>
</evidence>
<dbReference type="InterPro" id="IPR013783">
    <property type="entry name" value="Ig-like_fold"/>
</dbReference>
<dbReference type="Pfam" id="PF09240">
    <property type="entry name" value="IL6Ra-bind"/>
    <property type="match status" value="1"/>
</dbReference>
<evidence type="ECO:0000256" key="1">
    <source>
        <dbReference type="ARBA" id="ARBA00004479"/>
    </source>
</evidence>
<keyword evidence="7" id="KW-0325">Glycoprotein</keyword>
<evidence type="ECO:0000259" key="10">
    <source>
        <dbReference type="Pfam" id="PF09240"/>
    </source>
</evidence>
<evidence type="ECO:0000256" key="3">
    <source>
        <dbReference type="ARBA" id="ARBA00022729"/>
    </source>
</evidence>
<keyword evidence="4 8" id="KW-1133">Transmembrane helix</keyword>
<dbReference type="InterPro" id="IPR015321">
    <property type="entry name" value="TypeI_recpt_CBD"/>
</dbReference>
<evidence type="ECO:0000256" key="9">
    <source>
        <dbReference type="SAM" id="SignalP"/>
    </source>
</evidence>
<protein>
    <recommendedName>
        <fullName evidence="10">Type I cytokine receptor cytokine-binding domain-containing protein</fullName>
    </recommendedName>
</protein>
<gene>
    <name evidence="11" type="primary">LOC109906474</name>
</gene>
<dbReference type="Gene3D" id="2.60.40.10">
    <property type="entry name" value="Immunoglobulins"/>
    <property type="match status" value="2"/>
</dbReference>
<dbReference type="PANTHER" id="PTHR23037:SF46">
    <property type="entry name" value="INTERLEUKIN 5 RECEPTOR SUBUNIT ALPHA"/>
    <property type="match status" value="1"/>
</dbReference>
<keyword evidence="3 9" id="KW-0732">Signal</keyword>
<proteinExistence type="predicted"/>
<dbReference type="AlphaFoldDB" id="A0A8C7JTV4"/>
<reference evidence="11" key="1">
    <citation type="submission" date="2025-08" db="UniProtKB">
        <authorList>
            <consortium name="Ensembl"/>
        </authorList>
    </citation>
    <scope>IDENTIFICATION</scope>
</reference>
<keyword evidence="6" id="KW-0675">Receptor</keyword>
<feature type="chain" id="PRO_5034511962" description="Type I cytokine receptor cytokine-binding domain-containing protein" evidence="9">
    <location>
        <begin position="20"/>
        <end position="431"/>
    </location>
</feature>
<accession>A0A8C7JTV4</accession>
<feature type="domain" description="Type I cytokine receptor cytokine-binding" evidence="10">
    <location>
        <begin position="119"/>
        <end position="198"/>
    </location>
</feature>
<dbReference type="GeneTree" id="ENSGT00730000112044"/>
<feature type="signal peptide" evidence="9">
    <location>
        <begin position="1"/>
        <end position="19"/>
    </location>
</feature>
<dbReference type="Ensembl" id="ENSOKIT00005093641.1">
    <property type="protein sequence ID" value="ENSOKIP00005087572.1"/>
    <property type="gene ID" value="ENSOKIG00005038189.1"/>
</dbReference>
<keyword evidence="5 8" id="KW-0472">Membrane</keyword>
<dbReference type="SUPFAM" id="SSF49265">
    <property type="entry name" value="Fibronectin type III"/>
    <property type="match status" value="2"/>
</dbReference>
<sequence length="431" mass="50078">MYKCWGIFVLYYFVSFVATQPETELPSPRNVTFSWTNEFCWKLSWSLQENVDSQRCKYHINMSWIGKENISRTKKETRLEECLPLMGGVRFFIQTQCNRTQMSQTVVHTIPAPTELVTNFKCFLYTSKAMNCSWLLANQVPEDLQLYYQGLKNMSKVSECNEYLYNGNQRTGCHLRGDFHMRFFFQVNGTLNGSSVRNTFEVNPHGHVQPMPLELKITEEGSNLNISWISPDIRHPRCWKYIINYTRCKMPESTSLGDKTWIMVNYDPYCQYRVRIKPIFLQLCGMGEGDWTEEAIYGKDGNRDWPLHVSAVFISVMAVIVSILVCFCIRKHKDKILPKVPKPTNLISDMFNNNNEMSINENLYIPAQEEVDYTESCESLSADEEVPMKSSGSQSCSWGLKGVHFCFCHSTTQLIQMINSSSFKWYLCINF</sequence>